<name>A0A2B7WWG6_9EURO</name>
<feature type="compositionally biased region" description="Basic and acidic residues" evidence="1">
    <location>
        <begin position="129"/>
        <end position="147"/>
    </location>
</feature>
<dbReference type="OrthoDB" id="5549748at2759"/>
<protein>
    <recommendedName>
        <fullName evidence="2">DUF8035 domain-containing protein</fullName>
    </recommendedName>
</protein>
<dbReference type="InterPro" id="IPR058348">
    <property type="entry name" value="DUF8035"/>
</dbReference>
<organism evidence="3 4">
    <name type="scientific">Blastomyces parvus</name>
    <dbReference type="NCBI Taxonomy" id="2060905"/>
    <lineage>
        <taxon>Eukaryota</taxon>
        <taxon>Fungi</taxon>
        <taxon>Dikarya</taxon>
        <taxon>Ascomycota</taxon>
        <taxon>Pezizomycotina</taxon>
        <taxon>Eurotiomycetes</taxon>
        <taxon>Eurotiomycetidae</taxon>
        <taxon>Onygenales</taxon>
        <taxon>Ajellomycetaceae</taxon>
        <taxon>Blastomyces</taxon>
    </lineage>
</organism>
<evidence type="ECO:0000313" key="4">
    <source>
        <dbReference type="Proteomes" id="UP000224080"/>
    </source>
</evidence>
<accession>A0A2B7WWG6</accession>
<gene>
    <name evidence="3" type="ORF">GX51_05561</name>
</gene>
<sequence length="428" mass="49883">MSRRGDSSSASTSSSGGGGGGGGRWDAGRFFREREERQESQTRERRTQVVDRPPPAERRRRDVDELLQAAHERFGPPARRPDRTYNDEHLVSSSGAMIPFRERGERERNRDRSPPVRPQLLRRQSSLDTFDRAAARRGYDKYDREDYGPPVTPVHVPRRRRTPPSHERVDFEEIRVAEPDYYGDEEYHRLRMRDRSVTPRPRGRSIPPPLQAVEVREIRPSTAPRRGKTRMPKRLVHPRAIIDLGYQYEEEEDAYVIFQALQEAHIEDLVTRSREVRRTATTTEITDTLTVGHPRDNIGVERRRSVSRRPPARVVEVSRSRRPSVSRPEPAPVRHHRRRRSSPIRIIQPRDVVFEDVIEPRADVALIIPDRRRLGRDTQAEIRALDRERRALRYEREGALEVEETLDVRREPKAPSPRLIRAMMATLT</sequence>
<dbReference type="STRING" id="2060905.A0A2B7WWG6"/>
<reference evidence="3 4" key="1">
    <citation type="submission" date="2017-10" db="EMBL/GenBank/DDBJ databases">
        <title>Comparative genomics in systemic dimorphic fungi from Ajellomycetaceae.</title>
        <authorList>
            <person name="Munoz J.F."/>
            <person name="Mcewen J.G."/>
            <person name="Clay O.K."/>
            <person name="Cuomo C.A."/>
        </authorList>
    </citation>
    <scope>NUCLEOTIDE SEQUENCE [LARGE SCALE GENOMIC DNA]</scope>
    <source>
        <strain evidence="3 4">UAMH130</strain>
    </source>
</reference>
<feature type="compositionally biased region" description="Gly residues" evidence="1">
    <location>
        <begin position="15"/>
        <end position="25"/>
    </location>
</feature>
<dbReference type="EMBL" id="PDNC01000079">
    <property type="protein sequence ID" value="PGH00897.1"/>
    <property type="molecule type" value="Genomic_DNA"/>
</dbReference>
<feature type="region of interest" description="Disordered" evidence="1">
    <location>
        <begin position="301"/>
        <end position="340"/>
    </location>
</feature>
<proteinExistence type="predicted"/>
<feature type="compositionally biased region" description="Basic and acidic residues" evidence="1">
    <location>
        <begin position="100"/>
        <end position="114"/>
    </location>
</feature>
<feature type="compositionally biased region" description="Low complexity" evidence="1">
    <location>
        <begin position="312"/>
        <end position="328"/>
    </location>
</feature>
<evidence type="ECO:0000256" key="1">
    <source>
        <dbReference type="SAM" id="MobiDB-lite"/>
    </source>
</evidence>
<dbReference type="AlphaFoldDB" id="A0A2B7WWG6"/>
<keyword evidence="4" id="KW-1185">Reference proteome</keyword>
<dbReference type="Pfam" id="PF26118">
    <property type="entry name" value="DUF8035"/>
    <property type="match status" value="1"/>
</dbReference>
<feature type="compositionally biased region" description="Basic and acidic residues" evidence="1">
    <location>
        <begin position="26"/>
        <end position="90"/>
    </location>
</feature>
<comment type="caution">
    <text evidence="3">The sequence shown here is derived from an EMBL/GenBank/DDBJ whole genome shotgun (WGS) entry which is preliminary data.</text>
</comment>
<evidence type="ECO:0000313" key="3">
    <source>
        <dbReference type="EMBL" id="PGH00897.1"/>
    </source>
</evidence>
<feature type="domain" description="DUF8035" evidence="2">
    <location>
        <begin position="225"/>
        <end position="278"/>
    </location>
</feature>
<dbReference type="Proteomes" id="UP000224080">
    <property type="component" value="Unassembled WGS sequence"/>
</dbReference>
<evidence type="ECO:0000259" key="2">
    <source>
        <dbReference type="Pfam" id="PF26118"/>
    </source>
</evidence>
<feature type="region of interest" description="Disordered" evidence="1">
    <location>
        <begin position="1"/>
        <end position="166"/>
    </location>
</feature>